<comment type="caution">
    <text evidence="3">The sequence shown here is derived from an EMBL/GenBank/DDBJ whole genome shotgun (WGS) entry which is preliminary data.</text>
</comment>
<dbReference type="InterPro" id="IPR025836">
    <property type="entry name" value="Zn_knuckle_CX2CX4HX4C"/>
</dbReference>
<gene>
    <name evidence="3" type="ORF">DH2020_004948</name>
</gene>
<dbReference type="PROSITE" id="PS50158">
    <property type="entry name" value="ZF_CCHC"/>
    <property type="match status" value="1"/>
</dbReference>
<keyword evidence="1" id="KW-0479">Metal-binding</keyword>
<reference evidence="3 4" key="1">
    <citation type="journal article" date="2021" name="Comput. Struct. Biotechnol. J.">
        <title>De novo genome assembly of the potent medicinal plant Rehmannia glutinosa using nanopore technology.</title>
        <authorList>
            <person name="Ma L."/>
            <person name="Dong C."/>
            <person name="Song C."/>
            <person name="Wang X."/>
            <person name="Zheng X."/>
            <person name="Niu Y."/>
            <person name="Chen S."/>
            <person name="Feng W."/>
        </authorList>
    </citation>
    <scope>NUCLEOTIDE SEQUENCE [LARGE SCALE GENOMIC DNA]</scope>
    <source>
        <strain evidence="3">DH-2019</strain>
    </source>
</reference>
<protein>
    <recommendedName>
        <fullName evidence="2">CCHC-type domain-containing protein</fullName>
    </recommendedName>
</protein>
<organism evidence="3 4">
    <name type="scientific">Rehmannia glutinosa</name>
    <name type="common">Chinese foxglove</name>
    <dbReference type="NCBI Taxonomy" id="99300"/>
    <lineage>
        <taxon>Eukaryota</taxon>
        <taxon>Viridiplantae</taxon>
        <taxon>Streptophyta</taxon>
        <taxon>Embryophyta</taxon>
        <taxon>Tracheophyta</taxon>
        <taxon>Spermatophyta</taxon>
        <taxon>Magnoliopsida</taxon>
        <taxon>eudicotyledons</taxon>
        <taxon>Gunneridae</taxon>
        <taxon>Pentapetalae</taxon>
        <taxon>asterids</taxon>
        <taxon>lamiids</taxon>
        <taxon>Lamiales</taxon>
        <taxon>Orobanchaceae</taxon>
        <taxon>Rehmannieae</taxon>
        <taxon>Rehmannia</taxon>
    </lineage>
</organism>
<evidence type="ECO:0000259" key="2">
    <source>
        <dbReference type="PROSITE" id="PS50158"/>
    </source>
</evidence>
<dbReference type="PANTHER" id="PTHR31286">
    <property type="entry name" value="GLYCINE-RICH CELL WALL STRUCTURAL PROTEIN 1.8-LIKE"/>
    <property type="match status" value="1"/>
</dbReference>
<accession>A0ABR0XQX3</accession>
<sequence length="216" mass="25051">MACEVLEGLKRFSLSEAEIVGVEIDEGDIVKSIWELGHNLFQFVFHEIEDKDKVFNNRVWSFDNQYLILREWVENMDVNEMDFSKMAIWIQIWNIPNHWISSEAGLKVGGLFTEVQDVFIPDSGIVKGRCIKLLALIDLAKPLLRGTHIRLGGVKWWVNFKYENLMGFCFYCGFIGHIERGCNQMNDDLKINVLKEGEFGEWLKAEESSFLHKGEN</sequence>
<name>A0ABR0XQX3_REHGL</name>
<dbReference type="InterPro" id="IPR025558">
    <property type="entry name" value="DUF4283"/>
</dbReference>
<dbReference type="InterPro" id="IPR040256">
    <property type="entry name" value="At4g02000-like"/>
</dbReference>
<evidence type="ECO:0000313" key="3">
    <source>
        <dbReference type="EMBL" id="KAK6161567.1"/>
    </source>
</evidence>
<feature type="domain" description="CCHC-type" evidence="2">
    <location>
        <begin position="169"/>
        <end position="184"/>
    </location>
</feature>
<keyword evidence="1" id="KW-0862">Zinc</keyword>
<dbReference type="Proteomes" id="UP001318860">
    <property type="component" value="Unassembled WGS sequence"/>
</dbReference>
<keyword evidence="1" id="KW-0863">Zinc-finger</keyword>
<evidence type="ECO:0000256" key="1">
    <source>
        <dbReference type="PROSITE-ProRule" id="PRU00047"/>
    </source>
</evidence>
<dbReference type="Pfam" id="PF14111">
    <property type="entry name" value="DUF4283"/>
    <property type="match status" value="1"/>
</dbReference>
<dbReference type="InterPro" id="IPR001878">
    <property type="entry name" value="Znf_CCHC"/>
</dbReference>
<dbReference type="Pfam" id="PF14392">
    <property type="entry name" value="zf-CCHC_4"/>
    <property type="match status" value="1"/>
</dbReference>
<dbReference type="EMBL" id="JABTTQ020000003">
    <property type="protein sequence ID" value="KAK6161567.1"/>
    <property type="molecule type" value="Genomic_DNA"/>
</dbReference>
<keyword evidence="4" id="KW-1185">Reference proteome</keyword>
<evidence type="ECO:0000313" key="4">
    <source>
        <dbReference type="Proteomes" id="UP001318860"/>
    </source>
</evidence>
<dbReference type="PANTHER" id="PTHR31286:SF178">
    <property type="entry name" value="DUF4283 DOMAIN-CONTAINING PROTEIN"/>
    <property type="match status" value="1"/>
</dbReference>
<proteinExistence type="predicted"/>